<feature type="non-terminal residue" evidence="1">
    <location>
        <position position="1"/>
    </location>
</feature>
<proteinExistence type="predicted"/>
<name>A0ACB8QJH1_9AGAM</name>
<accession>A0ACB8QJH1</accession>
<dbReference type="EMBL" id="MU273566">
    <property type="protein sequence ID" value="KAI0031812.1"/>
    <property type="molecule type" value="Genomic_DNA"/>
</dbReference>
<dbReference type="Proteomes" id="UP000814128">
    <property type="component" value="Unassembled WGS sequence"/>
</dbReference>
<keyword evidence="2" id="KW-1185">Reference proteome</keyword>
<protein>
    <submittedName>
        <fullName evidence="1">Uncharacterized protein</fullName>
    </submittedName>
</protein>
<reference evidence="1" key="2">
    <citation type="journal article" date="2022" name="New Phytol.">
        <title>Evolutionary transition to the ectomycorrhizal habit in the genomes of a hyperdiverse lineage of mushroom-forming fungi.</title>
        <authorList>
            <person name="Looney B."/>
            <person name="Miyauchi S."/>
            <person name="Morin E."/>
            <person name="Drula E."/>
            <person name="Courty P.E."/>
            <person name="Kohler A."/>
            <person name="Kuo A."/>
            <person name="LaButti K."/>
            <person name="Pangilinan J."/>
            <person name="Lipzen A."/>
            <person name="Riley R."/>
            <person name="Andreopoulos W."/>
            <person name="He G."/>
            <person name="Johnson J."/>
            <person name="Nolan M."/>
            <person name="Tritt A."/>
            <person name="Barry K.W."/>
            <person name="Grigoriev I.V."/>
            <person name="Nagy L.G."/>
            <person name="Hibbett D."/>
            <person name="Henrissat B."/>
            <person name="Matheny P.B."/>
            <person name="Labbe J."/>
            <person name="Martin F.M."/>
        </authorList>
    </citation>
    <scope>NUCLEOTIDE SEQUENCE</scope>
    <source>
        <strain evidence="1">EC-137</strain>
    </source>
</reference>
<reference evidence="1" key="1">
    <citation type="submission" date="2021-02" db="EMBL/GenBank/DDBJ databases">
        <authorList>
            <consortium name="DOE Joint Genome Institute"/>
            <person name="Ahrendt S."/>
            <person name="Looney B.P."/>
            <person name="Miyauchi S."/>
            <person name="Morin E."/>
            <person name="Drula E."/>
            <person name="Courty P.E."/>
            <person name="Chicoki N."/>
            <person name="Fauchery L."/>
            <person name="Kohler A."/>
            <person name="Kuo A."/>
            <person name="Labutti K."/>
            <person name="Pangilinan J."/>
            <person name="Lipzen A."/>
            <person name="Riley R."/>
            <person name="Andreopoulos W."/>
            <person name="He G."/>
            <person name="Johnson J."/>
            <person name="Barry K.W."/>
            <person name="Grigoriev I.V."/>
            <person name="Nagy L."/>
            <person name="Hibbett D."/>
            <person name="Henrissat B."/>
            <person name="Matheny P.B."/>
            <person name="Labbe J."/>
            <person name="Martin F."/>
        </authorList>
    </citation>
    <scope>NUCLEOTIDE SEQUENCE</scope>
    <source>
        <strain evidence="1">EC-137</strain>
    </source>
</reference>
<sequence>PQILGSLFNFGLFGVLMVQCYMYFLFFPMDRWWMKLFVACIGITEVLQTIFNGYDLYHWFAEGFGDVDGLMKVHLSPVDIPLFAAFTSFSVQIFFCWRI</sequence>
<evidence type="ECO:0000313" key="1">
    <source>
        <dbReference type="EMBL" id="KAI0031812.1"/>
    </source>
</evidence>
<evidence type="ECO:0000313" key="2">
    <source>
        <dbReference type="Proteomes" id="UP000814128"/>
    </source>
</evidence>
<organism evidence="1 2">
    <name type="scientific">Vararia minispora EC-137</name>
    <dbReference type="NCBI Taxonomy" id="1314806"/>
    <lineage>
        <taxon>Eukaryota</taxon>
        <taxon>Fungi</taxon>
        <taxon>Dikarya</taxon>
        <taxon>Basidiomycota</taxon>
        <taxon>Agaricomycotina</taxon>
        <taxon>Agaricomycetes</taxon>
        <taxon>Russulales</taxon>
        <taxon>Lachnocladiaceae</taxon>
        <taxon>Vararia</taxon>
    </lineage>
</organism>
<comment type="caution">
    <text evidence="1">The sequence shown here is derived from an EMBL/GenBank/DDBJ whole genome shotgun (WGS) entry which is preliminary data.</text>
</comment>
<gene>
    <name evidence="1" type="ORF">K488DRAFT_17811</name>
</gene>
<feature type="non-terminal residue" evidence="1">
    <location>
        <position position="99"/>
    </location>
</feature>